<keyword evidence="10" id="KW-1185">Reference proteome</keyword>
<dbReference type="KEGG" id="mets:DK389_09370"/>
<dbReference type="Pfam" id="PF13340">
    <property type="entry name" value="DUF4096"/>
    <property type="match status" value="1"/>
</dbReference>
<evidence type="ECO:0000313" key="3">
    <source>
        <dbReference type="EMBL" id="AWN40698.1"/>
    </source>
</evidence>
<dbReference type="EMBL" id="CP029550">
    <property type="protein sequence ID" value="AWN40698.1"/>
    <property type="molecule type" value="Genomic_DNA"/>
</dbReference>
<dbReference type="PANTHER" id="PTHR30007:SF0">
    <property type="entry name" value="TRANSPOSASE"/>
    <property type="match status" value="1"/>
</dbReference>
<evidence type="ECO:0000313" key="6">
    <source>
        <dbReference type="EMBL" id="AWN42812.1"/>
    </source>
</evidence>
<evidence type="ECO:0000313" key="10">
    <source>
        <dbReference type="Proteomes" id="UP000245926"/>
    </source>
</evidence>
<dbReference type="AlphaFoldDB" id="A0A2U8W9D6"/>
<dbReference type="GO" id="GO:0004803">
    <property type="term" value="F:transposase activity"/>
    <property type="evidence" value="ECO:0007669"/>
    <property type="project" value="InterPro"/>
</dbReference>
<dbReference type="GO" id="GO:0003677">
    <property type="term" value="F:DNA binding"/>
    <property type="evidence" value="ECO:0007669"/>
    <property type="project" value="InterPro"/>
</dbReference>
<dbReference type="KEGG" id="mets:DK389_22390"/>
<evidence type="ECO:0000259" key="2">
    <source>
        <dbReference type="Pfam" id="PF13340"/>
    </source>
</evidence>
<dbReference type="EMBL" id="CP029550">
    <property type="protein sequence ID" value="AWN44055.1"/>
    <property type="molecule type" value="Genomic_DNA"/>
</dbReference>
<dbReference type="KEGG" id="mets:DK389_22810"/>
<dbReference type="GO" id="GO:0006313">
    <property type="term" value="P:DNA transposition"/>
    <property type="evidence" value="ECO:0007669"/>
    <property type="project" value="InterPro"/>
</dbReference>
<proteinExistence type="predicted"/>
<evidence type="ECO:0000313" key="5">
    <source>
        <dbReference type="EMBL" id="AWN42749.1"/>
    </source>
</evidence>
<protein>
    <submittedName>
        <fullName evidence="4">IS5 family transposase</fullName>
    </submittedName>
</protein>
<sequence length="284" mass="32040">MSQHEFRLAGRSGEQMWTDRHRTRHESRLKDMVLQAGLDEVACFLKRADPPGRPEATAARQVLAGIAWHLRTGGGWRALPAGFPPWRTVYGWFRRWIEKGLFESLMRALARRQRRRCGRRPDPRLAVIDTQSVKCIGVRGPRGYDGAKKLVGRKRVALVDAQGHVLALAVVPANVQDRDTLPALDAGKQTWPSLRLALLDGAFTAERCQEWCNLHGMRHRVVEKQPDQKGFVVLERRWVVERTFGWLSHWGGLLRERAGRLDVATGRLACVASLMAANALNNPA</sequence>
<gene>
    <name evidence="3" type="ORF">DK389_09370</name>
    <name evidence="4" type="ORF">DK389_22360</name>
    <name evidence="5" type="ORF">DK389_22390</name>
    <name evidence="6" type="ORF">DK389_22810</name>
    <name evidence="7" type="ORF">DK389_25780</name>
    <name evidence="8" type="ORF">DK389_30565</name>
    <name evidence="9" type="ORF">DK389_31325</name>
</gene>
<feature type="domain" description="Insertion element IS402-like" evidence="2">
    <location>
        <begin position="46"/>
        <end position="106"/>
    </location>
</feature>
<evidence type="ECO:0000313" key="8">
    <source>
        <dbReference type="EMBL" id="AWN44055.1"/>
    </source>
</evidence>
<evidence type="ECO:0000259" key="1">
    <source>
        <dbReference type="Pfam" id="PF01609"/>
    </source>
</evidence>
<dbReference type="NCBIfam" id="NF033580">
    <property type="entry name" value="transpos_IS5_3"/>
    <property type="match status" value="1"/>
</dbReference>
<dbReference type="OrthoDB" id="7993226at2"/>
<dbReference type="KEGG" id="mets:DK389_22360"/>
<dbReference type="EMBL" id="CP029550">
    <property type="protein sequence ID" value="AWN43287.1"/>
    <property type="molecule type" value="Genomic_DNA"/>
</dbReference>
<evidence type="ECO:0000313" key="4">
    <source>
        <dbReference type="EMBL" id="AWN42745.1"/>
    </source>
</evidence>
<dbReference type="InterPro" id="IPR002559">
    <property type="entry name" value="Transposase_11"/>
</dbReference>
<evidence type="ECO:0000313" key="9">
    <source>
        <dbReference type="EMBL" id="AWN44184.1"/>
    </source>
</evidence>
<accession>A0A2U8W9D6</accession>
<dbReference type="EMBL" id="CP029550">
    <property type="protein sequence ID" value="AWN42745.1"/>
    <property type="molecule type" value="Genomic_DNA"/>
</dbReference>
<dbReference type="KEGG" id="mets:DK389_30565"/>
<dbReference type="EMBL" id="CP029550">
    <property type="protein sequence ID" value="AWN42812.1"/>
    <property type="molecule type" value="Genomic_DNA"/>
</dbReference>
<dbReference type="EMBL" id="CP029550">
    <property type="protein sequence ID" value="AWN44184.1"/>
    <property type="molecule type" value="Genomic_DNA"/>
</dbReference>
<dbReference type="InterPro" id="IPR025161">
    <property type="entry name" value="IS402-like_dom"/>
</dbReference>
<dbReference type="EMBL" id="CP029550">
    <property type="protein sequence ID" value="AWN42749.1"/>
    <property type="molecule type" value="Genomic_DNA"/>
</dbReference>
<reference evidence="10" key="1">
    <citation type="submission" date="2018-05" db="EMBL/GenBank/DDBJ databases">
        <title>Complete Genome Sequence of Methylobacterium sp. 17SD2-17.</title>
        <authorList>
            <person name="Srinivasan S."/>
        </authorList>
    </citation>
    <scope>NUCLEOTIDE SEQUENCE [LARGE SCALE GENOMIC DNA]</scope>
    <source>
        <strain evidence="10">17SD2-17</strain>
    </source>
</reference>
<dbReference type="KEGG" id="mets:DK389_25780"/>
<reference evidence="4" key="3">
    <citation type="journal article" date="2020" name="Antonie Van Leeuwenhoek">
        <title>Methylobacterium durans sp. nov., a radiation-resistant bacterium isolated from gamma ray-irradiated soil.</title>
        <authorList>
            <person name="Kim J."/>
            <person name="Chhetri G."/>
            <person name="Kim I."/>
            <person name="Kim M.K."/>
            <person name="Seo T."/>
        </authorList>
    </citation>
    <scope>NUCLEOTIDE SEQUENCE</scope>
    <source>
        <strain evidence="4">17SD2-17</strain>
    </source>
</reference>
<feature type="domain" description="Transposase IS4-like" evidence="1">
    <location>
        <begin position="122"/>
        <end position="269"/>
    </location>
</feature>
<evidence type="ECO:0000313" key="7">
    <source>
        <dbReference type="EMBL" id="AWN43287.1"/>
    </source>
</evidence>
<dbReference type="PANTHER" id="PTHR30007">
    <property type="entry name" value="PHP DOMAIN PROTEIN"/>
    <property type="match status" value="1"/>
</dbReference>
<name>A0A2U8W9D6_9HYPH</name>
<organism evidence="4 10">
    <name type="scientific">Methylobacterium durans</name>
    <dbReference type="NCBI Taxonomy" id="2202825"/>
    <lineage>
        <taxon>Bacteria</taxon>
        <taxon>Pseudomonadati</taxon>
        <taxon>Pseudomonadota</taxon>
        <taxon>Alphaproteobacteria</taxon>
        <taxon>Hyphomicrobiales</taxon>
        <taxon>Methylobacteriaceae</taxon>
        <taxon>Methylobacterium</taxon>
    </lineage>
</organism>
<dbReference type="KEGG" id="mets:DK389_31325"/>
<dbReference type="Proteomes" id="UP000245926">
    <property type="component" value="Chromosome"/>
</dbReference>
<reference evidence="4" key="2">
    <citation type="submission" date="2018-05" db="EMBL/GenBank/DDBJ databases">
        <authorList>
            <person name="Srinivasan S."/>
        </authorList>
    </citation>
    <scope>NUCLEOTIDE SEQUENCE</scope>
    <source>
        <strain evidence="4">17SD2-17</strain>
    </source>
</reference>
<dbReference type="Pfam" id="PF01609">
    <property type="entry name" value="DDE_Tnp_1"/>
    <property type="match status" value="1"/>
</dbReference>